<sequence length="63" mass="6908">MVTRQFNQQLPSPSSPSTQPSPLPASQNIDARWRVSQGPAGASAKEKDLVPIKTFVHEVLRQP</sequence>
<keyword evidence="3" id="KW-1185">Reference proteome</keyword>
<dbReference type="OrthoDB" id="286814at2759"/>
<proteinExistence type="predicted"/>
<feature type="region of interest" description="Disordered" evidence="1">
    <location>
        <begin position="1"/>
        <end position="48"/>
    </location>
</feature>
<dbReference type="Proteomes" id="UP000294933">
    <property type="component" value="Unassembled WGS sequence"/>
</dbReference>
<gene>
    <name evidence="2" type="ORF">BD410DRAFT_796594</name>
</gene>
<organism evidence="2 3">
    <name type="scientific">Rickenella mellea</name>
    <dbReference type="NCBI Taxonomy" id="50990"/>
    <lineage>
        <taxon>Eukaryota</taxon>
        <taxon>Fungi</taxon>
        <taxon>Dikarya</taxon>
        <taxon>Basidiomycota</taxon>
        <taxon>Agaricomycotina</taxon>
        <taxon>Agaricomycetes</taxon>
        <taxon>Hymenochaetales</taxon>
        <taxon>Rickenellaceae</taxon>
        <taxon>Rickenella</taxon>
    </lineage>
</organism>
<feature type="compositionally biased region" description="Low complexity" evidence="1">
    <location>
        <begin position="8"/>
        <end position="27"/>
    </location>
</feature>
<reference evidence="2 3" key="1">
    <citation type="submission" date="2018-06" db="EMBL/GenBank/DDBJ databases">
        <title>A transcriptomic atlas of mushroom development highlights an independent origin of complex multicellularity.</title>
        <authorList>
            <consortium name="DOE Joint Genome Institute"/>
            <person name="Krizsan K."/>
            <person name="Almasi E."/>
            <person name="Merenyi Z."/>
            <person name="Sahu N."/>
            <person name="Viragh M."/>
            <person name="Koszo T."/>
            <person name="Mondo S."/>
            <person name="Kiss B."/>
            <person name="Balint B."/>
            <person name="Kues U."/>
            <person name="Barry K."/>
            <person name="Hegedus J.C."/>
            <person name="Henrissat B."/>
            <person name="Johnson J."/>
            <person name="Lipzen A."/>
            <person name="Ohm R."/>
            <person name="Nagy I."/>
            <person name="Pangilinan J."/>
            <person name="Yan J."/>
            <person name="Xiong Y."/>
            <person name="Grigoriev I.V."/>
            <person name="Hibbett D.S."/>
            <person name="Nagy L.G."/>
        </authorList>
    </citation>
    <scope>NUCLEOTIDE SEQUENCE [LARGE SCALE GENOMIC DNA]</scope>
    <source>
        <strain evidence="2 3">SZMC22713</strain>
    </source>
</reference>
<dbReference type="AlphaFoldDB" id="A0A4Y7PIZ6"/>
<evidence type="ECO:0000313" key="2">
    <source>
        <dbReference type="EMBL" id="TDL15195.1"/>
    </source>
</evidence>
<accession>A0A4Y7PIZ6</accession>
<evidence type="ECO:0000313" key="3">
    <source>
        <dbReference type="Proteomes" id="UP000294933"/>
    </source>
</evidence>
<protein>
    <submittedName>
        <fullName evidence="2">Uncharacterized protein</fullName>
    </submittedName>
</protein>
<dbReference type="EMBL" id="ML170286">
    <property type="protein sequence ID" value="TDL15195.1"/>
    <property type="molecule type" value="Genomic_DNA"/>
</dbReference>
<name>A0A4Y7PIZ6_9AGAM</name>
<dbReference type="VEuPathDB" id="FungiDB:BD410DRAFT_796594"/>
<evidence type="ECO:0000256" key="1">
    <source>
        <dbReference type="SAM" id="MobiDB-lite"/>
    </source>
</evidence>